<dbReference type="PANTHER" id="PTHR18964">
    <property type="entry name" value="ROK (REPRESSOR, ORF, KINASE) FAMILY"/>
    <property type="match status" value="1"/>
</dbReference>
<dbReference type="Gene3D" id="1.10.10.10">
    <property type="entry name" value="Winged helix-like DNA-binding domain superfamily/Winged helix DNA-binding domain"/>
    <property type="match status" value="1"/>
</dbReference>
<protein>
    <submittedName>
        <fullName evidence="2">ROK family transcriptional regulator</fullName>
    </submittedName>
</protein>
<dbReference type="KEGG" id="cliz:G7Y31_00390"/>
<dbReference type="SUPFAM" id="SSF46785">
    <property type="entry name" value="Winged helix' DNA-binding domain"/>
    <property type="match status" value="1"/>
</dbReference>
<dbReference type="Gene3D" id="3.30.420.40">
    <property type="match status" value="1"/>
</dbReference>
<accession>A0A7T0KFV7</accession>
<evidence type="ECO:0000256" key="1">
    <source>
        <dbReference type="ARBA" id="ARBA00006479"/>
    </source>
</evidence>
<dbReference type="RefSeq" id="WP_165010415.1">
    <property type="nucleotide sequence ID" value="NZ_CP064954.1"/>
</dbReference>
<proteinExistence type="inferred from homology"/>
<dbReference type="AlphaFoldDB" id="A0A7T0KFV7"/>
<dbReference type="Pfam" id="PF00480">
    <property type="entry name" value="ROK"/>
    <property type="match status" value="1"/>
</dbReference>
<dbReference type="SUPFAM" id="SSF53067">
    <property type="entry name" value="Actin-like ATPase domain"/>
    <property type="match status" value="1"/>
</dbReference>
<evidence type="ECO:0000313" key="2">
    <source>
        <dbReference type="EMBL" id="QPK79234.1"/>
    </source>
</evidence>
<dbReference type="PANTHER" id="PTHR18964:SF149">
    <property type="entry name" value="BIFUNCTIONAL UDP-N-ACETYLGLUCOSAMINE 2-EPIMERASE_N-ACETYLMANNOSAMINE KINASE"/>
    <property type="match status" value="1"/>
</dbReference>
<dbReference type="InterPro" id="IPR036390">
    <property type="entry name" value="WH_DNA-bd_sf"/>
</dbReference>
<sequence length="354" mass="37586">MNRIGPVFSRPESPAAKCLHLVRFHTIITRSELVEASGLSQPTVTRAVASLLEAELLQERTDLTRSRGRGRPTIPLVLGDSDRMLAGIAIGTTSTHIALFDTRGRALREGDFPTPVAELTTEDFIQHIMAGINRLVSGIELRLSSVGVTTSGFVNDHGLVYAPNLGWRGMDIAARLQFQFGVPVTVTSAVPAILAAETQAAPLDDTSRALVLFADDSLGAALADTSGVRQVPLPNLDGRRPDATLVNSAIAQQQATADPRTVLDRRARQLGALAALLIHQHQPETVVIAGSAFYGDPPAPKLFAAAARTTAAALGTSVDDVDLRMIPNHREIVRAIARAVALDPLLRAPLSLAA</sequence>
<dbReference type="InterPro" id="IPR000600">
    <property type="entry name" value="ROK"/>
</dbReference>
<reference evidence="2 3" key="1">
    <citation type="submission" date="2020-11" db="EMBL/GenBank/DDBJ databases">
        <title>Corynebacterium sp. ZJ-599.</title>
        <authorList>
            <person name="Zhou J."/>
        </authorList>
    </citation>
    <scope>NUCLEOTIDE SEQUENCE [LARGE SCALE GENOMIC DNA]</scope>
    <source>
        <strain evidence="2 3">ZJ-599</strain>
    </source>
</reference>
<evidence type="ECO:0000313" key="3">
    <source>
        <dbReference type="Proteomes" id="UP000594681"/>
    </source>
</evidence>
<keyword evidence="3" id="KW-1185">Reference proteome</keyword>
<comment type="similarity">
    <text evidence="1">Belongs to the ROK (NagC/XylR) family.</text>
</comment>
<dbReference type="InterPro" id="IPR043129">
    <property type="entry name" value="ATPase_NBD"/>
</dbReference>
<gene>
    <name evidence="2" type="ORF">G7Y31_00390</name>
</gene>
<name>A0A7T0KFV7_9CORY</name>
<dbReference type="CDD" id="cd23763">
    <property type="entry name" value="ASKHA_ATPase_ROK"/>
    <property type="match status" value="1"/>
</dbReference>
<dbReference type="InterPro" id="IPR036388">
    <property type="entry name" value="WH-like_DNA-bd_sf"/>
</dbReference>
<organism evidence="2 3">
    <name type="scientific">Corynebacterium lizhenjunii</name>
    <dbReference type="NCBI Taxonomy" id="2709394"/>
    <lineage>
        <taxon>Bacteria</taxon>
        <taxon>Bacillati</taxon>
        <taxon>Actinomycetota</taxon>
        <taxon>Actinomycetes</taxon>
        <taxon>Mycobacteriales</taxon>
        <taxon>Corynebacteriaceae</taxon>
        <taxon>Corynebacterium</taxon>
    </lineage>
</organism>
<dbReference type="Proteomes" id="UP000594681">
    <property type="component" value="Chromosome"/>
</dbReference>
<dbReference type="EMBL" id="CP064954">
    <property type="protein sequence ID" value="QPK79234.1"/>
    <property type="molecule type" value="Genomic_DNA"/>
</dbReference>